<dbReference type="RefSeq" id="WP_155703788.1">
    <property type="nucleotide sequence ID" value="NZ_CP034235.1"/>
</dbReference>
<name>A0A6B8RRU5_9BACL</name>
<dbReference type="PROSITE" id="PS51257">
    <property type="entry name" value="PROKAR_LIPOPROTEIN"/>
    <property type="match status" value="1"/>
</dbReference>
<dbReference type="InterPro" id="IPR006059">
    <property type="entry name" value="SBP"/>
</dbReference>
<evidence type="ECO:0000256" key="1">
    <source>
        <dbReference type="SAM" id="SignalP"/>
    </source>
</evidence>
<dbReference type="SUPFAM" id="SSF53850">
    <property type="entry name" value="Periplasmic binding protein-like II"/>
    <property type="match status" value="1"/>
</dbReference>
<protein>
    <submittedName>
        <fullName evidence="2">Extracellular solute-binding protein</fullName>
    </submittedName>
</protein>
<sequence>MIKSNKFKATMVLMLCCFMLVITACGSKAKETAVDSTATAAPSTAAATSAPVESAAPAKIIDINFYGKIVEYTSGEPMVKALQEDLKDKYKIEGIQVDWGNLEKVIKTGIASGTPADVYQFWPGNMKTFVDNNQALDLTPYLEADGGAWMKTFTPALLDIGKFNGKYYNLPLSSNFATLYVNTAIFEKAGVAVPDQWTWEQFLTASKTIKDKTGAFPFVISKDLQDWLFRNGLLSVAKSENKLADLGAGKIPATDPMFATVLTSIKQLFDAQYAYPGAGAITISRDEAKAAFYQGKVAMLAEVSANVKDILTNAKDFKATAVVWPSVGKDNAILGGADGLFIPANAPHPEASVEVLKAYLGTKIQKIHADLGYATANVEVQVTDPTVNSIMKMAAYIYPTEFTSFSPKITDYVQKELLAALVLGGKSNKDIQEALEKLRLAAAAK</sequence>
<dbReference type="Proteomes" id="UP000426246">
    <property type="component" value="Chromosome"/>
</dbReference>
<dbReference type="InterPro" id="IPR050490">
    <property type="entry name" value="Bact_solute-bd_prot1"/>
</dbReference>
<evidence type="ECO:0000313" key="3">
    <source>
        <dbReference type="Proteomes" id="UP000426246"/>
    </source>
</evidence>
<keyword evidence="3" id="KW-1185">Reference proteome</keyword>
<feature type="chain" id="PRO_5025657472" evidence="1">
    <location>
        <begin position="30"/>
        <end position="445"/>
    </location>
</feature>
<keyword evidence="1" id="KW-0732">Signal</keyword>
<dbReference type="AlphaFoldDB" id="A0A6B8RRU5"/>
<dbReference type="PANTHER" id="PTHR43649">
    <property type="entry name" value="ARABINOSE-BINDING PROTEIN-RELATED"/>
    <property type="match status" value="1"/>
</dbReference>
<organism evidence="2 3">
    <name type="scientific">Paenibacillus psychroresistens</name>
    <dbReference type="NCBI Taxonomy" id="1778678"/>
    <lineage>
        <taxon>Bacteria</taxon>
        <taxon>Bacillati</taxon>
        <taxon>Bacillota</taxon>
        <taxon>Bacilli</taxon>
        <taxon>Bacillales</taxon>
        <taxon>Paenibacillaceae</taxon>
        <taxon>Paenibacillus</taxon>
    </lineage>
</organism>
<proteinExistence type="predicted"/>
<gene>
    <name evidence="2" type="ORF">EHS13_29245</name>
</gene>
<dbReference type="KEGG" id="ppsc:EHS13_29245"/>
<reference evidence="3" key="1">
    <citation type="submission" date="2018-11" db="EMBL/GenBank/DDBJ databases">
        <title>Complete genome sequence of Paenibacillus sp. ML311-T8.</title>
        <authorList>
            <person name="Nam Y.-D."/>
            <person name="Kang J."/>
            <person name="Chung W.-H."/>
            <person name="Park Y.S."/>
        </authorList>
    </citation>
    <scope>NUCLEOTIDE SEQUENCE [LARGE SCALE GENOMIC DNA]</scope>
    <source>
        <strain evidence="3">ML311-T8</strain>
    </source>
</reference>
<dbReference type="OrthoDB" id="9768630at2"/>
<dbReference type="EMBL" id="CP034235">
    <property type="protein sequence ID" value="QGQ98679.1"/>
    <property type="molecule type" value="Genomic_DNA"/>
</dbReference>
<evidence type="ECO:0000313" key="2">
    <source>
        <dbReference type="EMBL" id="QGQ98679.1"/>
    </source>
</evidence>
<accession>A0A6B8RRU5</accession>
<dbReference type="Gene3D" id="3.40.190.10">
    <property type="entry name" value="Periplasmic binding protein-like II"/>
    <property type="match status" value="1"/>
</dbReference>
<feature type="signal peptide" evidence="1">
    <location>
        <begin position="1"/>
        <end position="29"/>
    </location>
</feature>
<dbReference type="Pfam" id="PF01547">
    <property type="entry name" value="SBP_bac_1"/>
    <property type="match status" value="1"/>
</dbReference>